<keyword evidence="3" id="KW-1185">Reference proteome</keyword>
<organism evidence="2 3">
    <name type="scientific">Schizophyllum amplum</name>
    <dbReference type="NCBI Taxonomy" id="97359"/>
    <lineage>
        <taxon>Eukaryota</taxon>
        <taxon>Fungi</taxon>
        <taxon>Dikarya</taxon>
        <taxon>Basidiomycota</taxon>
        <taxon>Agaricomycotina</taxon>
        <taxon>Agaricomycetes</taxon>
        <taxon>Agaricomycetidae</taxon>
        <taxon>Agaricales</taxon>
        <taxon>Schizophyllaceae</taxon>
        <taxon>Schizophyllum</taxon>
    </lineage>
</organism>
<accession>A0A550CV01</accession>
<proteinExistence type="predicted"/>
<dbReference type="EMBL" id="VDMD01000002">
    <property type="protein sequence ID" value="TRM68614.1"/>
    <property type="molecule type" value="Genomic_DNA"/>
</dbReference>
<feature type="region of interest" description="Disordered" evidence="1">
    <location>
        <begin position="45"/>
        <end position="94"/>
    </location>
</feature>
<gene>
    <name evidence="2" type="ORF">BD626DRAFT_482271</name>
</gene>
<reference evidence="2 3" key="1">
    <citation type="journal article" date="2019" name="New Phytol.">
        <title>Comparative genomics reveals unique wood-decay strategies and fruiting body development in the Schizophyllaceae.</title>
        <authorList>
            <person name="Almasi E."/>
            <person name="Sahu N."/>
            <person name="Krizsan K."/>
            <person name="Balint B."/>
            <person name="Kovacs G.M."/>
            <person name="Kiss B."/>
            <person name="Cseklye J."/>
            <person name="Drula E."/>
            <person name="Henrissat B."/>
            <person name="Nagy I."/>
            <person name="Chovatia M."/>
            <person name="Adam C."/>
            <person name="LaButti K."/>
            <person name="Lipzen A."/>
            <person name="Riley R."/>
            <person name="Grigoriev I.V."/>
            <person name="Nagy L.G."/>
        </authorList>
    </citation>
    <scope>NUCLEOTIDE SEQUENCE [LARGE SCALE GENOMIC DNA]</scope>
    <source>
        <strain evidence="2 3">NL-1724</strain>
    </source>
</reference>
<evidence type="ECO:0000313" key="3">
    <source>
        <dbReference type="Proteomes" id="UP000320762"/>
    </source>
</evidence>
<evidence type="ECO:0000313" key="2">
    <source>
        <dbReference type="EMBL" id="TRM68614.1"/>
    </source>
</evidence>
<evidence type="ECO:0000256" key="1">
    <source>
        <dbReference type="SAM" id="MobiDB-lite"/>
    </source>
</evidence>
<name>A0A550CV01_9AGAR</name>
<dbReference type="Proteomes" id="UP000320762">
    <property type="component" value="Unassembled WGS sequence"/>
</dbReference>
<sequence>MTTSIAPHQLEQASLEKVKSRKVLIDFMHHNVLRRPINDMSHLTSKISLPSVPPQPDDRTKRCQRRQGPTRRYSAQTNHRSYGIPSGRAERGPSLPVHLQHRRRAVARCQCAIDCCNTNGIFCDIFSSFLGPSCSWNPWRSNAGAKRVATWSPVELVCNGCSQDDADEIRRGSIADAAIAIEMSGTI</sequence>
<comment type="caution">
    <text evidence="2">The sequence shown here is derived from an EMBL/GenBank/DDBJ whole genome shotgun (WGS) entry which is preliminary data.</text>
</comment>
<protein>
    <submittedName>
        <fullName evidence="2">Uncharacterized protein</fullName>
    </submittedName>
</protein>
<dbReference type="AlphaFoldDB" id="A0A550CV01"/>